<dbReference type="OrthoDB" id="4062651at2759"/>
<dbReference type="InterPro" id="IPR011009">
    <property type="entry name" value="Kinase-like_dom_sf"/>
</dbReference>
<dbReference type="VEuPathDB" id="CryptoDB:Vbra_11434"/>
<dbReference type="SUPFAM" id="SSF56112">
    <property type="entry name" value="Protein kinase-like (PK-like)"/>
    <property type="match status" value="1"/>
</dbReference>
<evidence type="ECO:0000313" key="2">
    <source>
        <dbReference type="Proteomes" id="UP000041254"/>
    </source>
</evidence>
<accession>A0A0G4EEU8</accession>
<keyword evidence="2" id="KW-1185">Reference proteome</keyword>
<organism evidence="1 2">
    <name type="scientific">Vitrella brassicaformis (strain CCMP3155)</name>
    <dbReference type="NCBI Taxonomy" id="1169540"/>
    <lineage>
        <taxon>Eukaryota</taxon>
        <taxon>Sar</taxon>
        <taxon>Alveolata</taxon>
        <taxon>Colpodellida</taxon>
        <taxon>Vitrellaceae</taxon>
        <taxon>Vitrella</taxon>
    </lineage>
</organism>
<dbReference type="AlphaFoldDB" id="A0A0G4EEU8"/>
<protein>
    <recommendedName>
        <fullName evidence="3">Protein kinase domain-containing protein</fullName>
    </recommendedName>
</protein>
<reference evidence="1 2" key="1">
    <citation type="submission" date="2014-11" db="EMBL/GenBank/DDBJ databases">
        <authorList>
            <person name="Zhu J."/>
            <person name="Qi W."/>
            <person name="Song R."/>
        </authorList>
    </citation>
    <scope>NUCLEOTIDE SEQUENCE [LARGE SCALE GENOMIC DNA]</scope>
</reference>
<dbReference type="InParanoid" id="A0A0G4EEU8"/>
<gene>
    <name evidence="1" type="ORF">Vbra_11434</name>
</gene>
<name>A0A0G4EEU8_VITBC</name>
<sequence>MQKTRVVEVKWETKVAERDVERALHDLYGLRVEGKLGYGGQAELWRLSRGKVVKVLDKNYSVGGPNHKPTFQLHHEKGLAKCPQLVRLHGAFTGSRCGSCAAVWGEGDAKTITRDLPLRRLAHLDVKPDNLIRRGDGSSVLIDLDFMARYETGDGRRKDMRDTVSTLLMLLGVDSETVNTVLAADTPTEEDIVVYVLYLTEVFPTALRSLPKRDDPMGWQGILSPLQGDLVYGGRALHSRHKFYAHLKLSVLRLGSSGAYKNMAALCRKLTDLCKDENITVSVLSWDDGAESLPVAKGTAPHSPPQPKWLRRPTEEAIRQALYPFAPSTEVVDFIAKLLKGMSAQEVS</sequence>
<dbReference type="EMBL" id="CDMY01000198">
    <property type="protein sequence ID" value="CEL93898.1"/>
    <property type="molecule type" value="Genomic_DNA"/>
</dbReference>
<proteinExistence type="predicted"/>
<evidence type="ECO:0000313" key="1">
    <source>
        <dbReference type="EMBL" id="CEL93898.1"/>
    </source>
</evidence>
<evidence type="ECO:0008006" key="3">
    <source>
        <dbReference type="Google" id="ProtNLM"/>
    </source>
</evidence>
<dbReference type="Proteomes" id="UP000041254">
    <property type="component" value="Unassembled WGS sequence"/>
</dbReference>